<dbReference type="FunFam" id="3.10.20.90:FF:000222">
    <property type="entry name" value="Polyubiquitin 5"/>
    <property type="match status" value="1"/>
</dbReference>
<proteinExistence type="predicted"/>
<evidence type="ECO:0000313" key="4">
    <source>
        <dbReference type="Proteomes" id="UP001224775"/>
    </source>
</evidence>
<organism evidence="3 4">
    <name type="scientific">Skeletonema marinoi</name>
    <dbReference type="NCBI Taxonomy" id="267567"/>
    <lineage>
        <taxon>Eukaryota</taxon>
        <taxon>Sar</taxon>
        <taxon>Stramenopiles</taxon>
        <taxon>Ochrophyta</taxon>
        <taxon>Bacillariophyta</taxon>
        <taxon>Coscinodiscophyceae</taxon>
        <taxon>Thalassiosirophycidae</taxon>
        <taxon>Thalassiosirales</taxon>
        <taxon>Skeletonemataceae</taxon>
        <taxon>Skeletonema</taxon>
        <taxon>Skeletonema marinoi-dohrnii complex</taxon>
    </lineage>
</organism>
<dbReference type="EMBL" id="JATAAI010000057">
    <property type="protein sequence ID" value="KAK1732797.1"/>
    <property type="molecule type" value="Genomic_DNA"/>
</dbReference>
<dbReference type="InterPro" id="IPR000626">
    <property type="entry name" value="Ubiquitin-like_dom"/>
</dbReference>
<dbReference type="SMART" id="SM00213">
    <property type="entry name" value="UBQ"/>
    <property type="match status" value="1"/>
</dbReference>
<gene>
    <name evidence="3" type="ORF">QTG54_016509</name>
</gene>
<dbReference type="SUPFAM" id="SSF54236">
    <property type="entry name" value="Ubiquitin-like"/>
    <property type="match status" value="1"/>
</dbReference>
<dbReference type="InterPro" id="IPR019954">
    <property type="entry name" value="Ubiquitin_CS"/>
</dbReference>
<accession>A0AAD8XSA9</accession>
<comment type="caution">
    <text evidence="3">The sequence shown here is derived from an EMBL/GenBank/DDBJ whole genome shotgun (WGS) entry which is preliminary data.</text>
</comment>
<protein>
    <submittedName>
        <fullName evidence="3">Ubiquitin family protein</fullName>
    </submittedName>
</protein>
<dbReference type="InterPro" id="IPR050158">
    <property type="entry name" value="Ubiquitin_ubiquitin-like"/>
</dbReference>
<dbReference type="PANTHER" id="PTHR10666">
    <property type="entry name" value="UBIQUITIN"/>
    <property type="match status" value="1"/>
</dbReference>
<evidence type="ECO:0000259" key="2">
    <source>
        <dbReference type="PROSITE" id="PS50053"/>
    </source>
</evidence>
<reference evidence="3" key="1">
    <citation type="submission" date="2023-06" db="EMBL/GenBank/DDBJ databases">
        <title>Survivors Of The Sea: Transcriptome response of Skeletonema marinoi to long-term dormancy.</title>
        <authorList>
            <person name="Pinder M.I.M."/>
            <person name="Kourtchenko O."/>
            <person name="Robertson E.K."/>
            <person name="Larsson T."/>
            <person name="Maumus F."/>
            <person name="Osuna-Cruz C.M."/>
            <person name="Vancaester E."/>
            <person name="Stenow R."/>
            <person name="Vandepoele K."/>
            <person name="Ploug H."/>
            <person name="Bruchert V."/>
            <person name="Godhe A."/>
            <person name="Topel M."/>
        </authorList>
    </citation>
    <scope>NUCLEOTIDE SEQUENCE</scope>
    <source>
        <strain evidence="3">R05AC</strain>
    </source>
</reference>
<dbReference type="PROSITE" id="PS50053">
    <property type="entry name" value="UBIQUITIN_2"/>
    <property type="match status" value="1"/>
</dbReference>
<evidence type="ECO:0000256" key="1">
    <source>
        <dbReference type="SAM" id="MobiDB-lite"/>
    </source>
</evidence>
<dbReference type="Proteomes" id="UP001224775">
    <property type="component" value="Unassembled WGS sequence"/>
</dbReference>
<dbReference type="InterPro" id="IPR029071">
    <property type="entry name" value="Ubiquitin-like_domsf"/>
</dbReference>
<name>A0AAD8XSA9_9STRA</name>
<sequence>MSDSKFTIIRKLNQRLFEGADSIENVKERATDIFTDKWNLTNVVSKRVKIQPGSFDINQFFFRRQHDPNYASYGQYSSISKQIIAGKFIIANGELYATAGCYGDNTADKFEVCSSKSFPLSWDHFAAGVDAYLEPSAKFEDEKKDEKKGHFTLFVQTLTGKIISVSVLSSFTIDEFKMKIQASEGIPIVQQRLVFAGAQMEDGRTLSDYNVGKESIIHLVLRLRGGMYHPAAGRSGYETLDVSTCVEIKYGPNSSDVFELEFKEGETRESLLKRAGDIISLQEQIDAIKSGKKRKGALSDTDEGDEEPKKKLAKRDM</sequence>
<feature type="domain" description="Ubiquitin-like" evidence="2">
    <location>
        <begin position="151"/>
        <end position="226"/>
    </location>
</feature>
<dbReference type="PRINTS" id="PR00348">
    <property type="entry name" value="UBIQUITIN"/>
</dbReference>
<dbReference type="Gene3D" id="3.10.20.90">
    <property type="entry name" value="Phosphatidylinositol 3-kinase Catalytic Subunit, Chain A, domain 1"/>
    <property type="match status" value="1"/>
</dbReference>
<dbReference type="AlphaFoldDB" id="A0AAD8XSA9"/>
<dbReference type="InterPro" id="IPR019956">
    <property type="entry name" value="Ubiquitin_dom"/>
</dbReference>
<feature type="compositionally biased region" description="Basic and acidic residues" evidence="1">
    <location>
        <begin position="307"/>
        <end position="317"/>
    </location>
</feature>
<dbReference type="PROSITE" id="PS00299">
    <property type="entry name" value="UBIQUITIN_1"/>
    <property type="match status" value="1"/>
</dbReference>
<evidence type="ECO:0000313" key="3">
    <source>
        <dbReference type="EMBL" id="KAK1732797.1"/>
    </source>
</evidence>
<feature type="region of interest" description="Disordered" evidence="1">
    <location>
        <begin position="290"/>
        <end position="317"/>
    </location>
</feature>
<dbReference type="Pfam" id="PF00240">
    <property type="entry name" value="ubiquitin"/>
    <property type="match status" value="1"/>
</dbReference>
<keyword evidence="4" id="KW-1185">Reference proteome</keyword>